<keyword evidence="5" id="KW-0862">Zinc</keyword>
<keyword evidence="3" id="KW-0677">Repeat</keyword>
<comment type="caution">
    <text evidence="13">The sequence shown here is derived from an EMBL/GenBank/DDBJ whole genome shotgun (WGS) entry which is preliminary data.</text>
</comment>
<keyword evidence="6" id="KW-0805">Transcription regulation</keyword>
<evidence type="ECO:0000256" key="8">
    <source>
        <dbReference type="ARBA" id="ARBA00023163"/>
    </source>
</evidence>
<evidence type="ECO:0000256" key="6">
    <source>
        <dbReference type="ARBA" id="ARBA00023015"/>
    </source>
</evidence>
<keyword evidence="4 10" id="KW-0863">Zinc-finger</keyword>
<evidence type="ECO:0000256" key="4">
    <source>
        <dbReference type="ARBA" id="ARBA00022771"/>
    </source>
</evidence>
<feature type="region of interest" description="Disordered" evidence="11">
    <location>
        <begin position="151"/>
        <end position="214"/>
    </location>
</feature>
<dbReference type="InterPro" id="IPR036236">
    <property type="entry name" value="Znf_C2H2_sf"/>
</dbReference>
<dbReference type="InterPro" id="IPR013087">
    <property type="entry name" value="Znf_C2H2_type"/>
</dbReference>
<keyword evidence="9" id="KW-0539">Nucleus</keyword>
<feature type="region of interest" description="Disordered" evidence="11">
    <location>
        <begin position="412"/>
        <end position="439"/>
    </location>
</feature>
<sequence length="585" mass="64805">MCCKISQKARGASFRPALEPGARFSTKFPGLPERMRSTQNPCALKQLTVRRSVRYKTEVVHFELEKLEKETEEASSNTSDTRFVCISSLLQNWMEKMVEMSSVCPSPSTPTFDLATFLSGALQIKKDAHFISKFATLPTTPAEVLLNQIPLSPNNEGRKRRRGEAANPANTLDGLVARRADDTHEPFQKRYLSEQEAIEGPDDEAEAKRMEKDPDVSTRTCSTCGYVGKWISEMIRHKRVHTNERPFKCRYCSRTSKWKADLIRHVAKTHGIRVVSKYSRSKAFDQTVTNLTNRDDDDKPRVYACEPDKEPKRQKQLPPLRIDAAIEVARPEPLLPSKTPLSYRCSQCFFEQGGLSVLIHHLRAVHSKSPYECRCKAAFESIGDALQHATTSGNCSSEDMVLNVVPIYNTGNHATSTSPSESMSPTRSRSDCSPDSGVQGDIEEVEIDSALRALSKTTSGDSENESGIGTTISPLLFPPTSATSPILPPLDVSAALLALQLPLIPDYFVTMASLMTPPAIATVTKPMTYKCCQCGARLHDVLAFVAHSRLHTSSVLPLVDTPSSEDNRISAAQQEQKEELVDVEM</sequence>
<dbReference type="InterPro" id="IPR050752">
    <property type="entry name" value="C2H2-ZF_domain"/>
</dbReference>
<evidence type="ECO:0000256" key="11">
    <source>
        <dbReference type="SAM" id="MobiDB-lite"/>
    </source>
</evidence>
<evidence type="ECO:0000256" key="10">
    <source>
        <dbReference type="PROSITE-ProRule" id="PRU00042"/>
    </source>
</evidence>
<reference evidence="13 14" key="1">
    <citation type="submission" date="2023-08" db="EMBL/GenBank/DDBJ databases">
        <title>A Necator americanus chromosomal reference genome.</title>
        <authorList>
            <person name="Ilik V."/>
            <person name="Petrzelkova K.J."/>
            <person name="Pardy F."/>
            <person name="Fuh T."/>
            <person name="Niatou-Singa F.S."/>
            <person name="Gouil Q."/>
            <person name="Baker L."/>
            <person name="Ritchie M.E."/>
            <person name="Jex A.R."/>
            <person name="Gazzola D."/>
            <person name="Li H."/>
            <person name="Toshio Fujiwara R."/>
            <person name="Zhan B."/>
            <person name="Aroian R.V."/>
            <person name="Pafco B."/>
            <person name="Schwarz E.M."/>
        </authorList>
    </citation>
    <scope>NUCLEOTIDE SEQUENCE [LARGE SCALE GENOMIC DNA]</scope>
    <source>
        <strain evidence="13 14">Aroian</strain>
        <tissue evidence="13">Whole animal</tissue>
    </source>
</reference>
<feature type="compositionally biased region" description="Acidic residues" evidence="11">
    <location>
        <begin position="196"/>
        <end position="205"/>
    </location>
</feature>
<dbReference type="SUPFAM" id="SSF57667">
    <property type="entry name" value="beta-beta-alpha zinc fingers"/>
    <property type="match status" value="1"/>
</dbReference>
<dbReference type="SMART" id="SM00355">
    <property type="entry name" value="ZnF_C2H2"/>
    <property type="match status" value="4"/>
</dbReference>
<evidence type="ECO:0000256" key="5">
    <source>
        <dbReference type="ARBA" id="ARBA00022833"/>
    </source>
</evidence>
<gene>
    <name evidence="13" type="primary">Necator_chrI.g221</name>
    <name evidence="13" type="ORF">RB195_004100</name>
</gene>
<dbReference type="Proteomes" id="UP001303046">
    <property type="component" value="Unassembled WGS sequence"/>
</dbReference>
<keyword evidence="2" id="KW-0479">Metal-binding</keyword>
<evidence type="ECO:0000313" key="13">
    <source>
        <dbReference type="EMBL" id="KAK6725575.1"/>
    </source>
</evidence>
<organism evidence="13 14">
    <name type="scientific">Necator americanus</name>
    <name type="common">Human hookworm</name>
    <dbReference type="NCBI Taxonomy" id="51031"/>
    <lineage>
        <taxon>Eukaryota</taxon>
        <taxon>Metazoa</taxon>
        <taxon>Ecdysozoa</taxon>
        <taxon>Nematoda</taxon>
        <taxon>Chromadorea</taxon>
        <taxon>Rhabditida</taxon>
        <taxon>Rhabditina</taxon>
        <taxon>Rhabditomorpha</taxon>
        <taxon>Strongyloidea</taxon>
        <taxon>Ancylostomatidae</taxon>
        <taxon>Bunostominae</taxon>
        <taxon>Necator</taxon>
    </lineage>
</organism>
<feature type="domain" description="C2H2-type" evidence="12">
    <location>
        <begin position="219"/>
        <end position="246"/>
    </location>
</feature>
<name>A0ABR1BI54_NECAM</name>
<feature type="compositionally biased region" description="Low complexity" evidence="11">
    <location>
        <begin position="415"/>
        <end position="427"/>
    </location>
</feature>
<dbReference type="PANTHER" id="PTHR24384:SF189">
    <property type="entry name" value="C2H2-TYPE DOMAIN-CONTAINING PROTEIN-RELATED"/>
    <property type="match status" value="1"/>
</dbReference>
<keyword evidence="8" id="KW-0804">Transcription</keyword>
<dbReference type="PANTHER" id="PTHR24384">
    <property type="entry name" value="FINGER PUTATIVE TRANSCRIPTION FACTOR FAMILY-RELATED"/>
    <property type="match status" value="1"/>
</dbReference>
<dbReference type="Gene3D" id="3.30.160.60">
    <property type="entry name" value="Classic Zinc Finger"/>
    <property type="match status" value="2"/>
</dbReference>
<evidence type="ECO:0000256" key="3">
    <source>
        <dbReference type="ARBA" id="ARBA00022737"/>
    </source>
</evidence>
<proteinExistence type="predicted"/>
<protein>
    <recommendedName>
        <fullName evidence="12">C2H2-type domain-containing protein</fullName>
    </recommendedName>
</protein>
<feature type="domain" description="C2H2-type" evidence="12">
    <location>
        <begin position="529"/>
        <end position="556"/>
    </location>
</feature>
<dbReference type="PROSITE" id="PS50157">
    <property type="entry name" value="ZINC_FINGER_C2H2_2"/>
    <property type="match status" value="2"/>
</dbReference>
<evidence type="ECO:0000256" key="2">
    <source>
        <dbReference type="ARBA" id="ARBA00022723"/>
    </source>
</evidence>
<dbReference type="EMBL" id="JAVFWL010000001">
    <property type="protein sequence ID" value="KAK6725575.1"/>
    <property type="molecule type" value="Genomic_DNA"/>
</dbReference>
<keyword evidence="7" id="KW-0238">DNA-binding</keyword>
<evidence type="ECO:0000313" key="14">
    <source>
        <dbReference type="Proteomes" id="UP001303046"/>
    </source>
</evidence>
<keyword evidence="14" id="KW-1185">Reference proteome</keyword>
<feature type="compositionally biased region" description="Basic and acidic residues" evidence="11">
    <location>
        <begin position="176"/>
        <end position="193"/>
    </location>
</feature>
<evidence type="ECO:0000256" key="9">
    <source>
        <dbReference type="ARBA" id="ARBA00023242"/>
    </source>
</evidence>
<dbReference type="PROSITE" id="PS00028">
    <property type="entry name" value="ZINC_FINGER_C2H2_1"/>
    <property type="match status" value="1"/>
</dbReference>
<comment type="subcellular location">
    <subcellularLocation>
        <location evidence="1">Nucleus</location>
    </subcellularLocation>
</comment>
<accession>A0ABR1BI54</accession>
<evidence type="ECO:0000256" key="1">
    <source>
        <dbReference type="ARBA" id="ARBA00004123"/>
    </source>
</evidence>
<evidence type="ECO:0000259" key="12">
    <source>
        <dbReference type="PROSITE" id="PS50157"/>
    </source>
</evidence>
<evidence type="ECO:0000256" key="7">
    <source>
        <dbReference type="ARBA" id="ARBA00023125"/>
    </source>
</evidence>